<dbReference type="GO" id="GO:0042781">
    <property type="term" value="F:3'-tRNA processing endoribonuclease activity"/>
    <property type="evidence" value="ECO:0007669"/>
    <property type="project" value="TreeGrafter"/>
</dbReference>
<accession>A0AAD7AXA1</accession>
<dbReference type="AlphaFoldDB" id="A0AAD7AXA1"/>
<sequence length="317" mass="35348">MYNLCALSLRLSSRHLHLSRLEMAQAMTVHFLGTSSGGGPSESRNCSSLVVDCLKTGQLWSITRAPTRQFAFQPHDHHSGSSPERFQNVHTPLHADHILGITGFLRNVLFAPSIDPNAIEIYGPAGIRNFVRSTLIMTLTSTAEKFVVHELLSTDDAPTPCSPEVMHSSELVGRDIHCTEDGFWRNFTQGEGVFGIACKDPCLGYIFRETGEPKRKLYKRSLETVQRVALARGHSIPQQAGAFAKTIGLKSLFPAPRYERDKRVNVMREIERQATEAWDSGRNAIAAYDSCAMQQVSYADPSEGLVYVDKRSNKRKR</sequence>
<organism evidence="1 2">
    <name type="scientific">Roridomyces roridus</name>
    <dbReference type="NCBI Taxonomy" id="1738132"/>
    <lineage>
        <taxon>Eukaryota</taxon>
        <taxon>Fungi</taxon>
        <taxon>Dikarya</taxon>
        <taxon>Basidiomycota</taxon>
        <taxon>Agaricomycotina</taxon>
        <taxon>Agaricomycetes</taxon>
        <taxon>Agaricomycetidae</taxon>
        <taxon>Agaricales</taxon>
        <taxon>Marasmiineae</taxon>
        <taxon>Mycenaceae</taxon>
        <taxon>Roridomyces</taxon>
    </lineage>
</organism>
<gene>
    <name evidence="1" type="ORF">FB45DRAFT_966396</name>
</gene>
<evidence type="ECO:0000313" key="1">
    <source>
        <dbReference type="EMBL" id="KAJ7602474.1"/>
    </source>
</evidence>
<comment type="caution">
    <text evidence="1">The sequence shown here is derived from an EMBL/GenBank/DDBJ whole genome shotgun (WGS) entry which is preliminary data.</text>
</comment>
<evidence type="ECO:0000313" key="2">
    <source>
        <dbReference type="Proteomes" id="UP001221142"/>
    </source>
</evidence>
<proteinExistence type="predicted"/>
<keyword evidence="2" id="KW-1185">Reference proteome</keyword>
<reference evidence="1" key="1">
    <citation type="submission" date="2023-03" db="EMBL/GenBank/DDBJ databases">
        <title>Massive genome expansion in bonnet fungi (Mycena s.s.) driven by repeated elements and novel gene families across ecological guilds.</title>
        <authorList>
            <consortium name="Lawrence Berkeley National Laboratory"/>
            <person name="Harder C.B."/>
            <person name="Miyauchi S."/>
            <person name="Viragh M."/>
            <person name="Kuo A."/>
            <person name="Thoen E."/>
            <person name="Andreopoulos B."/>
            <person name="Lu D."/>
            <person name="Skrede I."/>
            <person name="Drula E."/>
            <person name="Henrissat B."/>
            <person name="Morin E."/>
            <person name="Kohler A."/>
            <person name="Barry K."/>
            <person name="LaButti K."/>
            <person name="Morin E."/>
            <person name="Salamov A."/>
            <person name="Lipzen A."/>
            <person name="Mereny Z."/>
            <person name="Hegedus B."/>
            <person name="Baldrian P."/>
            <person name="Stursova M."/>
            <person name="Weitz H."/>
            <person name="Taylor A."/>
            <person name="Grigoriev I.V."/>
            <person name="Nagy L.G."/>
            <person name="Martin F."/>
            <person name="Kauserud H."/>
        </authorList>
    </citation>
    <scope>NUCLEOTIDE SEQUENCE</scope>
    <source>
        <strain evidence="1">9284</strain>
    </source>
</reference>
<protein>
    <submittedName>
        <fullName evidence="1">Uncharacterized protein</fullName>
    </submittedName>
</protein>
<dbReference type="EMBL" id="JARKIF010000226">
    <property type="protein sequence ID" value="KAJ7602474.1"/>
    <property type="molecule type" value="Genomic_DNA"/>
</dbReference>
<dbReference type="PANTHER" id="PTHR46018:SF2">
    <property type="entry name" value="ZINC PHOSPHODIESTERASE ELAC PROTEIN 1"/>
    <property type="match status" value="1"/>
</dbReference>
<dbReference type="GO" id="GO:0005634">
    <property type="term" value="C:nucleus"/>
    <property type="evidence" value="ECO:0007669"/>
    <property type="project" value="TreeGrafter"/>
</dbReference>
<name>A0AAD7AXA1_9AGAR</name>
<dbReference type="Gene3D" id="3.60.15.10">
    <property type="entry name" value="Ribonuclease Z/Hydroxyacylglutathione hydrolase-like"/>
    <property type="match status" value="1"/>
</dbReference>
<dbReference type="PANTHER" id="PTHR46018">
    <property type="entry name" value="ZINC PHOSPHODIESTERASE ELAC PROTEIN 1"/>
    <property type="match status" value="1"/>
</dbReference>
<dbReference type="Proteomes" id="UP001221142">
    <property type="component" value="Unassembled WGS sequence"/>
</dbReference>
<dbReference type="SUPFAM" id="SSF56281">
    <property type="entry name" value="Metallo-hydrolase/oxidoreductase"/>
    <property type="match status" value="1"/>
</dbReference>
<dbReference type="InterPro" id="IPR036866">
    <property type="entry name" value="RibonucZ/Hydroxyglut_hydro"/>
</dbReference>